<organism evidence="2 3">
    <name type="scientific">Clostridium senegalense</name>
    <dbReference type="NCBI Taxonomy" id="1465809"/>
    <lineage>
        <taxon>Bacteria</taxon>
        <taxon>Bacillati</taxon>
        <taxon>Bacillota</taxon>
        <taxon>Clostridia</taxon>
        <taxon>Eubacteriales</taxon>
        <taxon>Clostridiaceae</taxon>
        <taxon>Clostridium</taxon>
    </lineage>
</organism>
<comment type="caution">
    <text evidence="2">The sequence shown here is derived from an EMBL/GenBank/DDBJ whole genome shotgun (WGS) entry which is preliminary data.</text>
</comment>
<dbReference type="InterPro" id="IPR036515">
    <property type="entry name" value="Transposase_17_sf"/>
</dbReference>
<dbReference type="RefSeq" id="WP_199870357.1">
    <property type="nucleotide sequence ID" value="NZ_JAAGPU010000023.1"/>
</dbReference>
<name>A0A6M0H7P8_9CLOT</name>
<dbReference type="Gene3D" id="3.30.70.1290">
    <property type="entry name" value="Transposase IS200-like"/>
    <property type="match status" value="1"/>
</dbReference>
<dbReference type="InterPro" id="IPR010921">
    <property type="entry name" value="Trp_repressor/repl_initiator"/>
</dbReference>
<dbReference type="GO" id="GO:0043565">
    <property type="term" value="F:sequence-specific DNA binding"/>
    <property type="evidence" value="ECO:0007669"/>
    <property type="project" value="InterPro"/>
</dbReference>
<dbReference type="AlphaFoldDB" id="A0A6M0H7P8"/>
<gene>
    <name evidence="2" type="ORF">G3M99_12205</name>
</gene>
<dbReference type="PANTHER" id="PTHR34322:SF2">
    <property type="entry name" value="TRANSPOSASE IS200-LIKE DOMAIN-CONTAINING PROTEIN"/>
    <property type="match status" value="1"/>
</dbReference>
<dbReference type="Pfam" id="PF01797">
    <property type="entry name" value="Y1_Tnp"/>
    <property type="match status" value="1"/>
</dbReference>
<protein>
    <recommendedName>
        <fullName evidence="1">Transposase IS200-like domain-containing protein</fullName>
    </recommendedName>
</protein>
<dbReference type="InterPro" id="IPR002686">
    <property type="entry name" value="Transposase_17"/>
</dbReference>
<dbReference type="EMBL" id="JAAGPU010000023">
    <property type="protein sequence ID" value="NEU05602.1"/>
    <property type="molecule type" value="Genomic_DNA"/>
</dbReference>
<sequence length="304" mass="35861">MGRYAREKAPHAIYHIIIKSVKDRLLFNCDDDKNMFMIKLKESQLKYPFKLYAFCLMDNHAHLLIDSQNQDISVIMKSLNLRYVKFYNKKYDLDSRLCKERFKSEMITTDEYLINASMYIHRNPKDLPRFSERPQDYVFSSMRVYLGDKDEFNVLDVDMILEIMCKNKRKARKEYKEVFEATMNQQISNFKDIKLKFKIKDEKFTNEKGILKPELSIKEITNFVAKEENLNPNEIFIKNRSRNQNARAMISLLATALCGKTCKEIATILGNLTSSRVSQLGNKAIDLVLTNNKYKMLFENFINI</sequence>
<dbReference type="PANTHER" id="PTHR34322">
    <property type="entry name" value="TRANSPOSASE, Y1_TNP DOMAIN-CONTAINING"/>
    <property type="match status" value="1"/>
</dbReference>
<feature type="domain" description="Transposase IS200-like" evidence="1">
    <location>
        <begin position="9"/>
        <end position="123"/>
    </location>
</feature>
<dbReference type="SMART" id="SM01321">
    <property type="entry name" value="Y1_Tnp"/>
    <property type="match status" value="1"/>
</dbReference>
<dbReference type="Gene3D" id="1.10.1750.10">
    <property type="match status" value="1"/>
</dbReference>
<keyword evidence="3" id="KW-1185">Reference proteome</keyword>
<reference evidence="2 3" key="1">
    <citation type="submission" date="2020-02" db="EMBL/GenBank/DDBJ databases">
        <title>Genome assembly of a novel Clostridium senegalense strain.</title>
        <authorList>
            <person name="Gupta T.B."/>
            <person name="Jauregui R."/>
            <person name="Maclean P."/>
            <person name="Nawarathana A."/>
            <person name="Brightwell G."/>
        </authorList>
    </citation>
    <scope>NUCLEOTIDE SEQUENCE [LARGE SCALE GENOMIC DNA]</scope>
    <source>
        <strain evidence="2 3">AGRFS4</strain>
    </source>
</reference>
<dbReference type="SUPFAM" id="SSF48295">
    <property type="entry name" value="TrpR-like"/>
    <property type="match status" value="1"/>
</dbReference>
<evidence type="ECO:0000313" key="3">
    <source>
        <dbReference type="Proteomes" id="UP000481872"/>
    </source>
</evidence>
<dbReference type="GO" id="GO:0006313">
    <property type="term" value="P:DNA transposition"/>
    <property type="evidence" value="ECO:0007669"/>
    <property type="project" value="InterPro"/>
</dbReference>
<dbReference type="Proteomes" id="UP000481872">
    <property type="component" value="Unassembled WGS sequence"/>
</dbReference>
<dbReference type="GO" id="GO:0004803">
    <property type="term" value="F:transposase activity"/>
    <property type="evidence" value="ECO:0007669"/>
    <property type="project" value="InterPro"/>
</dbReference>
<dbReference type="SUPFAM" id="SSF143422">
    <property type="entry name" value="Transposase IS200-like"/>
    <property type="match status" value="1"/>
</dbReference>
<proteinExistence type="predicted"/>
<accession>A0A6M0H7P8</accession>
<evidence type="ECO:0000259" key="1">
    <source>
        <dbReference type="SMART" id="SM01321"/>
    </source>
</evidence>
<evidence type="ECO:0000313" key="2">
    <source>
        <dbReference type="EMBL" id="NEU05602.1"/>
    </source>
</evidence>